<proteinExistence type="predicted"/>
<feature type="compositionally biased region" description="Basic and acidic residues" evidence="1">
    <location>
        <begin position="200"/>
        <end position="217"/>
    </location>
</feature>
<dbReference type="PANTHER" id="PTHR24148:SF64">
    <property type="entry name" value="HETEROKARYON INCOMPATIBILITY DOMAIN-CONTAINING PROTEIN"/>
    <property type="match status" value="1"/>
</dbReference>
<keyword evidence="3" id="KW-1185">Reference proteome</keyword>
<dbReference type="EMBL" id="JACEFI010000021">
    <property type="protein sequence ID" value="KAH0593397.1"/>
    <property type="molecule type" value="Genomic_DNA"/>
</dbReference>
<protein>
    <recommendedName>
        <fullName evidence="4">Heterokaryon incompatibility domain-containing protein</fullName>
    </recommendedName>
</protein>
<gene>
    <name evidence="2" type="ORF">MHUMG1_08854</name>
</gene>
<dbReference type="AlphaFoldDB" id="A0A9P8M4K9"/>
<feature type="region of interest" description="Disordered" evidence="1">
    <location>
        <begin position="189"/>
        <end position="238"/>
    </location>
</feature>
<accession>A0A9P8M4K9</accession>
<name>A0A9P8M4K9_9HYPO</name>
<evidence type="ECO:0000313" key="3">
    <source>
        <dbReference type="Proteomes" id="UP000764110"/>
    </source>
</evidence>
<comment type="caution">
    <text evidence="2">The sequence shown here is derived from an EMBL/GenBank/DDBJ whole genome shotgun (WGS) entry which is preliminary data.</text>
</comment>
<dbReference type="InterPro" id="IPR052895">
    <property type="entry name" value="HetReg/Transcr_Mod"/>
</dbReference>
<evidence type="ECO:0000313" key="2">
    <source>
        <dbReference type="EMBL" id="KAH0593397.1"/>
    </source>
</evidence>
<evidence type="ECO:0000256" key="1">
    <source>
        <dbReference type="SAM" id="MobiDB-lite"/>
    </source>
</evidence>
<dbReference type="Proteomes" id="UP000764110">
    <property type="component" value="Unassembled WGS sequence"/>
</dbReference>
<dbReference type="PANTHER" id="PTHR24148">
    <property type="entry name" value="ANKYRIN REPEAT DOMAIN-CONTAINING PROTEIN 39 HOMOLOG-RELATED"/>
    <property type="match status" value="1"/>
</dbReference>
<sequence length="342" mass="38553">MHTSNPACHISWPEWVALARIHQRQWFSRAWIVQEAILPSVLLMHTGPDALSWALLGDVSAVLRRNEAKPGTASFTAFVPEQDAAVPIVWNMAEVSKRRQTKCHANRKDITNAHESRALFTPREMVYTFRTFAASDPRDKIFAFYRVLNLSSEAARKMIREQGNLQTLSACVHPSDREDGEPADLGLRLQPARYQPHPEPTLRERRTLHTHRPKDGGPAKLDAQGTRRGAVSRASGRRGTRLSEKFLFGKSWLSMLPSLRGNGEHGPHPNLPEVPWRTMCMDMPYGSQFDPEAYGSHVPAEFAGQFRVFMLLVILSDVDGLILQDVNMPVSTENTTTFSYEC</sequence>
<reference evidence="2 3" key="1">
    <citation type="submission" date="2020-07" db="EMBL/GenBank/DDBJ databases">
        <title>Metarhizium humberi genome.</title>
        <authorList>
            <person name="Lysoe E."/>
        </authorList>
    </citation>
    <scope>NUCLEOTIDE SEQUENCE [LARGE SCALE GENOMIC DNA]</scope>
    <source>
        <strain evidence="2 3">ESALQ1638</strain>
    </source>
</reference>
<organism evidence="2 3">
    <name type="scientific">Metarhizium humberi</name>
    <dbReference type="NCBI Taxonomy" id="2596975"/>
    <lineage>
        <taxon>Eukaryota</taxon>
        <taxon>Fungi</taxon>
        <taxon>Dikarya</taxon>
        <taxon>Ascomycota</taxon>
        <taxon>Pezizomycotina</taxon>
        <taxon>Sordariomycetes</taxon>
        <taxon>Hypocreomycetidae</taxon>
        <taxon>Hypocreales</taxon>
        <taxon>Clavicipitaceae</taxon>
        <taxon>Metarhizium</taxon>
    </lineage>
</organism>
<evidence type="ECO:0008006" key="4">
    <source>
        <dbReference type="Google" id="ProtNLM"/>
    </source>
</evidence>